<keyword evidence="7" id="KW-1185">Reference proteome</keyword>
<dbReference type="Proteomes" id="UP001235840">
    <property type="component" value="Unassembled WGS sequence"/>
</dbReference>
<evidence type="ECO:0000313" key="6">
    <source>
        <dbReference type="EMBL" id="MDQ0166152.1"/>
    </source>
</evidence>
<evidence type="ECO:0000256" key="3">
    <source>
        <dbReference type="ARBA" id="ARBA00023163"/>
    </source>
</evidence>
<dbReference type="Pfam" id="PF00440">
    <property type="entry name" value="TetR_N"/>
    <property type="match status" value="1"/>
</dbReference>
<protein>
    <submittedName>
        <fullName evidence="6">AcrR family transcriptional regulator</fullName>
    </submittedName>
</protein>
<evidence type="ECO:0000256" key="4">
    <source>
        <dbReference type="PROSITE-ProRule" id="PRU00335"/>
    </source>
</evidence>
<name>A0ABT9VYV3_9BACI</name>
<dbReference type="EMBL" id="JAUSTY010000007">
    <property type="protein sequence ID" value="MDQ0166152.1"/>
    <property type="molecule type" value="Genomic_DNA"/>
</dbReference>
<dbReference type="InterPro" id="IPR009057">
    <property type="entry name" value="Homeodomain-like_sf"/>
</dbReference>
<reference evidence="6 7" key="1">
    <citation type="submission" date="2023-07" db="EMBL/GenBank/DDBJ databases">
        <title>Genomic Encyclopedia of Type Strains, Phase IV (KMG-IV): sequencing the most valuable type-strain genomes for metagenomic binning, comparative biology and taxonomic classification.</title>
        <authorList>
            <person name="Goeker M."/>
        </authorList>
    </citation>
    <scope>NUCLEOTIDE SEQUENCE [LARGE SCALE GENOMIC DNA]</scope>
    <source>
        <strain evidence="6 7">DSM 12751</strain>
    </source>
</reference>
<evidence type="ECO:0000256" key="1">
    <source>
        <dbReference type="ARBA" id="ARBA00023015"/>
    </source>
</evidence>
<comment type="caution">
    <text evidence="6">The sequence shown here is derived from an EMBL/GenBank/DDBJ whole genome shotgun (WGS) entry which is preliminary data.</text>
</comment>
<keyword evidence="1" id="KW-0805">Transcription regulation</keyword>
<dbReference type="PANTHER" id="PTHR30055:SF234">
    <property type="entry name" value="HTH-TYPE TRANSCRIPTIONAL REGULATOR BETI"/>
    <property type="match status" value="1"/>
</dbReference>
<dbReference type="InterPro" id="IPR001647">
    <property type="entry name" value="HTH_TetR"/>
</dbReference>
<organism evidence="6 7">
    <name type="scientific">Caldalkalibacillus horti</name>
    <dbReference type="NCBI Taxonomy" id="77523"/>
    <lineage>
        <taxon>Bacteria</taxon>
        <taxon>Bacillati</taxon>
        <taxon>Bacillota</taxon>
        <taxon>Bacilli</taxon>
        <taxon>Bacillales</taxon>
        <taxon>Bacillaceae</taxon>
        <taxon>Caldalkalibacillus</taxon>
    </lineage>
</organism>
<dbReference type="InterPro" id="IPR050109">
    <property type="entry name" value="HTH-type_TetR-like_transc_reg"/>
</dbReference>
<evidence type="ECO:0000313" key="7">
    <source>
        <dbReference type="Proteomes" id="UP001235840"/>
    </source>
</evidence>
<dbReference type="RefSeq" id="WP_307394140.1">
    <property type="nucleotide sequence ID" value="NZ_BAAADK010000048.1"/>
</dbReference>
<dbReference type="PRINTS" id="PR00455">
    <property type="entry name" value="HTHTETR"/>
</dbReference>
<dbReference type="PANTHER" id="PTHR30055">
    <property type="entry name" value="HTH-TYPE TRANSCRIPTIONAL REGULATOR RUTR"/>
    <property type="match status" value="1"/>
</dbReference>
<accession>A0ABT9VYV3</accession>
<dbReference type="PROSITE" id="PS50977">
    <property type="entry name" value="HTH_TETR_2"/>
    <property type="match status" value="1"/>
</dbReference>
<evidence type="ECO:0000256" key="2">
    <source>
        <dbReference type="ARBA" id="ARBA00023125"/>
    </source>
</evidence>
<feature type="domain" description="HTH tetR-type" evidence="5">
    <location>
        <begin position="7"/>
        <end position="67"/>
    </location>
</feature>
<dbReference type="InterPro" id="IPR036271">
    <property type="entry name" value="Tet_transcr_reg_TetR-rel_C_sf"/>
</dbReference>
<sequence length="197" mass="22976">MIDLNQSDKRQLLFDAARELFLEQGFKKTNVAAITERANVAVGTFYKYFASKEQIFYEVYQAENEKAKRKIVARIDADQSPKEVVKQFLQEIIRTSEQNAILAEWYRNTEASQVLMNYNQECDVQKNSFVYRFLLDNIERWRSSGQFRRDIDANTILALFNVLVLLDNHKEEIGHEHFPQVLELLAEMIIDGLTASS</sequence>
<dbReference type="Gene3D" id="1.10.357.10">
    <property type="entry name" value="Tetracycline Repressor, domain 2"/>
    <property type="match status" value="1"/>
</dbReference>
<keyword evidence="2 4" id="KW-0238">DNA-binding</keyword>
<gene>
    <name evidence="6" type="ORF">J2S11_002053</name>
</gene>
<proteinExistence type="predicted"/>
<evidence type="ECO:0000259" key="5">
    <source>
        <dbReference type="PROSITE" id="PS50977"/>
    </source>
</evidence>
<dbReference type="SUPFAM" id="SSF48498">
    <property type="entry name" value="Tetracyclin repressor-like, C-terminal domain"/>
    <property type="match status" value="1"/>
</dbReference>
<keyword evidence="3" id="KW-0804">Transcription</keyword>
<dbReference type="SUPFAM" id="SSF46689">
    <property type="entry name" value="Homeodomain-like"/>
    <property type="match status" value="1"/>
</dbReference>
<feature type="DNA-binding region" description="H-T-H motif" evidence="4">
    <location>
        <begin position="30"/>
        <end position="49"/>
    </location>
</feature>